<keyword evidence="2" id="KW-0472">Membrane</keyword>
<reference evidence="3 4" key="1">
    <citation type="submission" date="2024-09" db="EMBL/GenBank/DDBJ databases">
        <authorList>
            <person name="Sun Q."/>
            <person name="Mori K."/>
        </authorList>
    </citation>
    <scope>NUCLEOTIDE SEQUENCE [LARGE SCALE GENOMIC DNA]</scope>
    <source>
        <strain evidence="3 4">CCM 3426</strain>
    </source>
</reference>
<proteinExistence type="predicted"/>
<protein>
    <submittedName>
        <fullName evidence="3">Uncharacterized protein</fullName>
    </submittedName>
</protein>
<evidence type="ECO:0000313" key="3">
    <source>
        <dbReference type="EMBL" id="MFB9206825.1"/>
    </source>
</evidence>
<keyword evidence="4" id="KW-1185">Reference proteome</keyword>
<dbReference type="Proteomes" id="UP001589647">
    <property type="component" value="Unassembled WGS sequence"/>
</dbReference>
<dbReference type="RefSeq" id="WP_185845176.1">
    <property type="nucleotide sequence ID" value="NZ_BMRC01000040.1"/>
</dbReference>
<gene>
    <name evidence="3" type="ORF">ACFFV7_36940</name>
</gene>
<dbReference type="EMBL" id="JBHMEI010000040">
    <property type="protein sequence ID" value="MFB9206825.1"/>
    <property type="molecule type" value="Genomic_DNA"/>
</dbReference>
<comment type="caution">
    <text evidence="3">The sequence shown here is derived from an EMBL/GenBank/DDBJ whole genome shotgun (WGS) entry which is preliminary data.</text>
</comment>
<name>A0ABV5ISE4_9ACTN</name>
<organism evidence="3 4">
    <name type="scientific">Nonomuraea spiralis</name>
    <dbReference type="NCBI Taxonomy" id="46182"/>
    <lineage>
        <taxon>Bacteria</taxon>
        <taxon>Bacillati</taxon>
        <taxon>Actinomycetota</taxon>
        <taxon>Actinomycetes</taxon>
        <taxon>Streptosporangiales</taxon>
        <taxon>Streptosporangiaceae</taxon>
        <taxon>Nonomuraea</taxon>
    </lineage>
</organism>
<sequence>MFEIVSALVPPIVVGGAFIAGVVRLVRSESRAKETEGRVADVVRPEEGQGDGPARSTP</sequence>
<accession>A0ABV5ISE4</accession>
<feature type="compositionally biased region" description="Basic and acidic residues" evidence="1">
    <location>
        <begin position="32"/>
        <end position="47"/>
    </location>
</feature>
<evidence type="ECO:0000256" key="1">
    <source>
        <dbReference type="SAM" id="MobiDB-lite"/>
    </source>
</evidence>
<feature type="transmembrane region" description="Helical" evidence="2">
    <location>
        <begin position="6"/>
        <end position="26"/>
    </location>
</feature>
<keyword evidence="2" id="KW-1133">Transmembrane helix</keyword>
<evidence type="ECO:0000313" key="4">
    <source>
        <dbReference type="Proteomes" id="UP001589647"/>
    </source>
</evidence>
<feature type="region of interest" description="Disordered" evidence="1">
    <location>
        <begin position="32"/>
        <end position="58"/>
    </location>
</feature>
<keyword evidence="2" id="KW-0812">Transmembrane</keyword>
<evidence type="ECO:0000256" key="2">
    <source>
        <dbReference type="SAM" id="Phobius"/>
    </source>
</evidence>